<dbReference type="InterPro" id="IPR051130">
    <property type="entry name" value="Mito_struct-func_regulator"/>
</dbReference>
<proteinExistence type="inferred from homology"/>
<evidence type="ECO:0000259" key="2">
    <source>
        <dbReference type="Pfam" id="PF03109"/>
    </source>
</evidence>
<dbReference type="Pfam" id="PF03109">
    <property type="entry name" value="ABC1"/>
    <property type="match status" value="1"/>
</dbReference>
<organism evidence="3 4">
    <name type="scientific">Micractinium conductrix</name>
    <dbReference type="NCBI Taxonomy" id="554055"/>
    <lineage>
        <taxon>Eukaryota</taxon>
        <taxon>Viridiplantae</taxon>
        <taxon>Chlorophyta</taxon>
        <taxon>core chlorophytes</taxon>
        <taxon>Trebouxiophyceae</taxon>
        <taxon>Chlorellales</taxon>
        <taxon>Chlorellaceae</taxon>
        <taxon>Chlorella clade</taxon>
        <taxon>Micractinium</taxon>
    </lineage>
</organism>
<gene>
    <name evidence="3" type="primary">g99</name>
    <name evidence="3" type="ORF">C2E20_0099</name>
</gene>
<dbReference type="PANTHER" id="PTHR43173">
    <property type="entry name" value="ABC1 FAMILY PROTEIN"/>
    <property type="match status" value="1"/>
</dbReference>
<dbReference type="InterPro" id="IPR011009">
    <property type="entry name" value="Kinase-like_dom_sf"/>
</dbReference>
<dbReference type="GO" id="GO:0005743">
    <property type="term" value="C:mitochondrial inner membrane"/>
    <property type="evidence" value="ECO:0007669"/>
    <property type="project" value="TreeGrafter"/>
</dbReference>
<feature type="domain" description="ABC1 atypical kinase-like" evidence="2">
    <location>
        <begin position="152"/>
        <end position="424"/>
    </location>
</feature>
<evidence type="ECO:0000313" key="3">
    <source>
        <dbReference type="EMBL" id="PSC76949.1"/>
    </source>
</evidence>
<dbReference type="OrthoDB" id="427480at2759"/>
<accession>A0A2P6VS82</accession>
<name>A0A2P6VS82_9CHLO</name>
<evidence type="ECO:0000256" key="1">
    <source>
        <dbReference type="ARBA" id="ARBA00009670"/>
    </source>
</evidence>
<sequence length="594" mass="64991">MLSRAARVAEQLRRAGAAQAAGMSTVAAAVAAGGAARRLAFIGVPGLGLGTFAAVTDEPQRVAYNAAMVPVRLGRNVATATTMVADYLVTLRGLPEGEEREAAKRGCHQRGADRLLHLCFKNGGIYIKLGQHLGMLDHLLPGEYVTTMREHMLDRCPVSTYEQVRQTILEDFGKPPEALFASFSVEPIASASLAQVHEAVDHDGQRLAVKVQHRGLRETSELDLATIDWLVSIVKFIAPDVDYTWLVDESRENLPLELNFLHEAANSKRCAANLACRRSRVRGRVVAPAVDLERTSHRVLTMEFVDGVKVTDLEGLKRLGAAPADVAALISETFNEMIFAFGDVHCDPHAANLLVRAAPPRGTTTVARGGAWQGGDGGAKPRGRWQLVLLDHGLYRELDDSFRLEYAGLWHALVFADEKGIRRHSEAMNAGDSVPLFAGMLTQRPWEEITKKESSERLRLKHTQEERSEIQDFAAQYAKEIGDLLARMPRPLLLLLKTQDCLRAVDLALGSPVNSFVSTARECTRALARARMQHSPGLLSRLVVAKDVAAVELRMATLRLLSWWAEVEAWLRGNSAAMEERRAAAAAALDAPAP</sequence>
<dbReference type="GO" id="GO:0055088">
    <property type="term" value="P:lipid homeostasis"/>
    <property type="evidence" value="ECO:0007669"/>
    <property type="project" value="TreeGrafter"/>
</dbReference>
<dbReference type="STRING" id="554055.A0A2P6VS82"/>
<dbReference type="Proteomes" id="UP000239649">
    <property type="component" value="Unassembled WGS sequence"/>
</dbReference>
<dbReference type="InterPro" id="IPR004147">
    <property type="entry name" value="ABC1_dom"/>
</dbReference>
<keyword evidence="4" id="KW-1185">Reference proteome</keyword>
<dbReference type="CDD" id="cd13969">
    <property type="entry name" value="ADCK1-like"/>
    <property type="match status" value="1"/>
</dbReference>
<protein>
    <submittedName>
        <fullName evidence="3">ABC1</fullName>
    </submittedName>
</protein>
<dbReference type="PANTHER" id="PTHR43173:SF19">
    <property type="entry name" value="AARF DOMAIN-CONTAINING PROTEIN KINASE 1"/>
    <property type="match status" value="1"/>
</dbReference>
<comment type="similarity">
    <text evidence="1">Belongs to the protein kinase superfamily. ADCK protein kinase family.</text>
</comment>
<dbReference type="SUPFAM" id="SSF56112">
    <property type="entry name" value="Protein kinase-like (PK-like)"/>
    <property type="match status" value="1"/>
</dbReference>
<dbReference type="EMBL" id="LHPF02000001">
    <property type="protein sequence ID" value="PSC76949.1"/>
    <property type="molecule type" value="Genomic_DNA"/>
</dbReference>
<evidence type="ECO:0000313" key="4">
    <source>
        <dbReference type="Proteomes" id="UP000239649"/>
    </source>
</evidence>
<dbReference type="InterPro" id="IPR045307">
    <property type="entry name" value="ADCK1_dom"/>
</dbReference>
<reference evidence="3 4" key="1">
    <citation type="journal article" date="2018" name="Plant J.">
        <title>Genome sequences of Chlorella sorokiniana UTEX 1602 and Micractinium conductrix SAG 241.80: implications to maltose excretion by a green alga.</title>
        <authorList>
            <person name="Arriola M.B."/>
            <person name="Velmurugan N."/>
            <person name="Zhang Y."/>
            <person name="Plunkett M.H."/>
            <person name="Hondzo H."/>
            <person name="Barney B.M."/>
        </authorList>
    </citation>
    <scope>NUCLEOTIDE SEQUENCE [LARGE SCALE GENOMIC DNA]</scope>
    <source>
        <strain evidence="3 4">SAG 241.80</strain>
    </source>
</reference>
<dbReference type="AlphaFoldDB" id="A0A2P6VS82"/>
<comment type="caution">
    <text evidence="3">The sequence shown here is derived from an EMBL/GenBank/DDBJ whole genome shotgun (WGS) entry which is preliminary data.</text>
</comment>
<dbReference type="GO" id="GO:0007005">
    <property type="term" value="P:mitochondrion organization"/>
    <property type="evidence" value="ECO:0007669"/>
    <property type="project" value="TreeGrafter"/>
</dbReference>